<dbReference type="AlphaFoldDB" id="X1BU49"/>
<protein>
    <submittedName>
        <fullName evidence="1">Uncharacterized protein</fullName>
    </submittedName>
</protein>
<comment type="caution">
    <text evidence="1">The sequence shown here is derived from an EMBL/GenBank/DDBJ whole genome shotgun (WGS) entry which is preliminary data.</text>
</comment>
<gene>
    <name evidence="1" type="ORF">S01H4_36192</name>
</gene>
<proteinExistence type="predicted"/>
<reference evidence="1" key="1">
    <citation type="journal article" date="2014" name="Front. Microbiol.">
        <title>High frequency of phylogenetically diverse reductive dehalogenase-homologous genes in deep subseafloor sedimentary metagenomes.</title>
        <authorList>
            <person name="Kawai M."/>
            <person name="Futagami T."/>
            <person name="Toyoda A."/>
            <person name="Takaki Y."/>
            <person name="Nishi S."/>
            <person name="Hori S."/>
            <person name="Arai W."/>
            <person name="Tsubouchi T."/>
            <person name="Morono Y."/>
            <person name="Uchiyama I."/>
            <person name="Ito T."/>
            <person name="Fujiyama A."/>
            <person name="Inagaki F."/>
            <person name="Takami H."/>
        </authorList>
    </citation>
    <scope>NUCLEOTIDE SEQUENCE</scope>
    <source>
        <strain evidence="1">Expedition CK06-06</strain>
    </source>
</reference>
<organism evidence="1">
    <name type="scientific">marine sediment metagenome</name>
    <dbReference type="NCBI Taxonomy" id="412755"/>
    <lineage>
        <taxon>unclassified sequences</taxon>
        <taxon>metagenomes</taxon>
        <taxon>ecological metagenomes</taxon>
    </lineage>
</organism>
<accession>X1BU49</accession>
<name>X1BU49_9ZZZZ</name>
<dbReference type="EMBL" id="BART01019320">
    <property type="protein sequence ID" value="GAG84682.1"/>
    <property type="molecule type" value="Genomic_DNA"/>
</dbReference>
<sequence length="42" mass="4996">MNESKLGNEIKKAKNLKEWIKKLYVTNLWAISWNSMGKNERT</sequence>
<evidence type="ECO:0000313" key="1">
    <source>
        <dbReference type="EMBL" id="GAG84682.1"/>
    </source>
</evidence>